<dbReference type="Proteomes" id="UP000007110">
    <property type="component" value="Unassembled WGS sequence"/>
</dbReference>
<protein>
    <recommendedName>
        <fullName evidence="3">Sushi domain-containing protein</fullName>
    </recommendedName>
</protein>
<evidence type="ECO:0000313" key="5">
    <source>
        <dbReference type="Proteomes" id="UP000007110"/>
    </source>
</evidence>
<keyword evidence="5" id="KW-1185">Reference proteome</keyword>
<reference evidence="5" key="1">
    <citation type="submission" date="2015-02" db="EMBL/GenBank/DDBJ databases">
        <title>Genome sequencing for Strongylocentrotus purpuratus.</title>
        <authorList>
            <person name="Murali S."/>
            <person name="Liu Y."/>
            <person name="Vee V."/>
            <person name="English A."/>
            <person name="Wang M."/>
            <person name="Skinner E."/>
            <person name="Han Y."/>
            <person name="Muzny D.M."/>
            <person name="Worley K.C."/>
            <person name="Gibbs R.A."/>
        </authorList>
    </citation>
    <scope>NUCLEOTIDE SEQUENCE</scope>
</reference>
<evidence type="ECO:0000259" key="3">
    <source>
        <dbReference type="PROSITE" id="PS50923"/>
    </source>
</evidence>
<evidence type="ECO:0000313" key="4">
    <source>
        <dbReference type="EnsemblMetazoa" id="XP_030843419"/>
    </source>
</evidence>
<organism evidence="4 5">
    <name type="scientific">Strongylocentrotus purpuratus</name>
    <name type="common">Purple sea urchin</name>
    <dbReference type="NCBI Taxonomy" id="7668"/>
    <lineage>
        <taxon>Eukaryota</taxon>
        <taxon>Metazoa</taxon>
        <taxon>Echinodermata</taxon>
        <taxon>Eleutherozoa</taxon>
        <taxon>Echinozoa</taxon>
        <taxon>Echinoidea</taxon>
        <taxon>Euechinoidea</taxon>
        <taxon>Echinacea</taxon>
        <taxon>Camarodonta</taxon>
        <taxon>Echinidea</taxon>
        <taxon>Strongylocentrotidae</taxon>
        <taxon>Strongylocentrotus</taxon>
    </lineage>
</organism>
<proteinExistence type="predicted"/>
<dbReference type="GeneID" id="105437679"/>
<name>A0A7M7NYT1_STRPU</name>
<accession>A0A7M7NYT1</accession>
<dbReference type="EnsemblMetazoa" id="XM_030987559">
    <property type="protein sequence ID" value="XP_030843419"/>
    <property type="gene ID" value="LOC105437679"/>
</dbReference>
<dbReference type="KEGG" id="spu:105437679"/>
<reference evidence="4" key="2">
    <citation type="submission" date="2021-01" db="UniProtKB">
        <authorList>
            <consortium name="EnsemblMetazoa"/>
        </authorList>
    </citation>
    <scope>IDENTIFICATION</scope>
</reference>
<dbReference type="AlphaFoldDB" id="A0A7M7NYT1"/>
<dbReference type="InterPro" id="IPR000436">
    <property type="entry name" value="Sushi_SCR_CCP_dom"/>
</dbReference>
<evidence type="ECO:0000256" key="1">
    <source>
        <dbReference type="ARBA" id="ARBA00023157"/>
    </source>
</evidence>
<dbReference type="RefSeq" id="XP_030843419.1">
    <property type="nucleotide sequence ID" value="XM_030987559.1"/>
</dbReference>
<keyword evidence="2" id="KW-0768">Sushi</keyword>
<feature type="domain" description="Sushi" evidence="3">
    <location>
        <begin position="87"/>
        <end position="152"/>
    </location>
</feature>
<dbReference type="InParanoid" id="A0A7M7NYT1"/>
<keyword evidence="1" id="KW-1015">Disulfide bond</keyword>
<evidence type="ECO:0000256" key="2">
    <source>
        <dbReference type="PROSITE-ProRule" id="PRU00302"/>
    </source>
</evidence>
<dbReference type="PROSITE" id="PS50923">
    <property type="entry name" value="SUSHI"/>
    <property type="match status" value="1"/>
</dbReference>
<comment type="caution">
    <text evidence="2">Lacks conserved residue(s) required for the propagation of feature annotation.</text>
</comment>
<sequence length="420" mass="45196">MDTELVHAIESIFTMLDGYLLSKIVSFSDPGTSGLDVYADVFIEKSSVVGTLEEVSAETDRILGQSATIDGLSSRFTLDGASVLVSEPCEVPDLLEGIVFESSNEPLENVWYPDSTTFSLSCGEEDYIIDGPTQLICDNGAWVPEGETICIELQTTSTADVKETLRQTTPIAETTRSTQDSIGATSAPTNVTQFHATIEETEARMTRTTKLRNEATSETLTEWIPLTTVYSVETTVNDLLTTVRRPVTYTTGAYSTNYLTDEPFQTDSANTMARSDDPTTSDITETTKDVLKTSSTFTSISRMNSHALSTSQDTQTAEELSTSAFFHPSTVAPTEGGLFSTHETVSAVTDEVTDSDLVTSHSATMPEGRTASIEVTSAGANQETSSIITDLKTDSNKGYSIAIQLTEGSTDVGTTMKAMN</sequence>